<dbReference type="Proteomes" id="UP000799118">
    <property type="component" value="Unassembled WGS sequence"/>
</dbReference>
<name>A0A6A4GUU5_9AGAR</name>
<gene>
    <name evidence="2" type="ORF">BT96DRAFT_1003160</name>
</gene>
<dbReference type="AlphaFoldDB" id="A0A6A4GUU5"/>
<keyword evidence="3" id="KW-1185">Reference proteome</keyword>
<reference evidence="2" key="1">
    <citation type="journal article" date="2019" name="Environ. Microbiol.">
        <title>Fungal ecological strategies reflected in gene transcription - a case study of two litter decomposers.</title>
        <authorList>
            <person name="Barbi F."/>
            <person name="Kohler A."/>
            <person name="Barry K."/>
            <person name="Baskaran P."/>
            <person name="Daum C."/>
            <person name="Fauchery L."/>
            <person name="Ihrmark K."/>
            <person name="Kuo A."/>
            <person name="LaButti K."/>
            <person name="Lipzen A."/>
            <person name="Morin E."/>
            <person name="Grigoriev I.V."/>
            <person name="Henrissat B."/>
            <person name="Lindahl B."/>
            <person name="Martin F."/>
        </authorList>
    </citation>
    <scope>NUCLEOTIDE SEQUENCE</scope>
    <source>
        <strain evidence="2">JB14</strain>
    </source>
</reference>
<dbReference type="EMBL" id="ML769693">
    <property type="protein sequence ID" value="KAE9389521.1"/>
    <property type="molecule type" value="Genomic_DNA"/>
</dbReference>
<protein>
    <submittedName>
        <fullName evidence="2">Uncharacterized protein</fullName>
    </submittedName>
</protein>
<evidence type="ECO:0000313" key="2">
    <source>
        <dbReference type="EMBL" id="KAE9389521.1"/>
    </source>
</evidence>
<sequence>MEIGTGGNWLDSVCLCIVHSSNPLAKINHTAQQVIRDLTDAVKQYVEKRDHFVGLCKLYGTKVVQWTAMDRSPHLDPKLKCTVLSVYSHNNKKAPTLKALVDWLMSSKDTITICSGDVKVGAVVSWLQEGLAIFQIQVRIHCQAKTCQSSPSKELLSRRTKLSTRIDKWRKEQKRFMYFSASDQQKFRLLGLASRQAQMLELALGDIINSLQTTVKTLTAAYKQKIKHACGQDANTRSNQEIRNIEAKRSTFIVNYALFRDALDALDALDKEKWPTLSEQDTFRKARERRQSPGNSRVVEGNRWAMTRAGYRLSDNGTTSCLIFGNGESESPHNEEKVNDLDDLMFDVEALNCAGTKMAMRKAQAPNPPTVAKASESDEHTPVSSKNSMERPPSEGWIWKTGQLKNMKPEEIEAWEETNDRVQWFRAEADFERWQECLKRKHAECDRALRRFAFKRDAWALLAKEFAESPGHGAYAREHRDIFESLRVDLQMKFDSVAVPILRPTSPSETIADRVLIWRTDHEKWASRPPFKDPTIRGGDTREPLADEDEEDVENTGTKRKSSRS</sequence>
<accession>A0A6A4GUU5</accession>
<evidence type="ECO:0000256" key="1">
    <source>
        <dbReference type="SAM" id="MobiDB-lite"/>
    </source>
</evidence>
<proteinExistence type="predicted"/>
<evidence type="ECO:0000313" key="3">
    <source>
        <dbReference type="Proteomes" id="UP000799118"/>
    </source>
</evidence>
<feature type="region of interest" description="Disordered" evidence="1">
    <location>
        <begin position="363"/>
        <end position="396"/>
    </location>
</feature>
<feature type="region of interest" description="Disordered" evidence="1">
    <location>
        <begin position="526"/>
        <end position="565"/>
    </location>
</feature>
<feature type="compositionally biased region" description="Basic and acidic residues" evidence="1">
    <location>
        <begin position="526"/>
        <end position="545"/>
    </location>
</feature>
<dbReference type="OrthoDB" id="3053737at2759"/>
<organism evidence="2 3">
    <name type="scientific">Gymnopus androsaceus JB14</name>
    <dbReference type="NCBI Taxonomy" id="1447944"/>
    <lineage>
        <taxon>Eukaryota</taxon>
        <taxon>Fungi</taxon>
        <taxon>Dikarya</taxon>
        <taxon>Basidiomycota</taxon>
        <taxon>Agaricomycotina</taxon>
        <taxon>Agaricomycetes</taxon>
        <taxon>Agaricomycetidae</taxon>
        <taxon>Agaricales</taxon>
        <taxon>Marasmiineae</taxon>
        <taxon>Omphalotaceae</taxon>
        <taxon>Gymnopus</taxon>
    </lineage>
</organism>